<protein>
    <submittedName>
        <fullName evidence="2">Uncharacterized protein</fullName>
    </submittedName>
</protein>
<sequence>MLFDIPRPNRRAVLPTQRVPAESSSNMASARRSMLLDRAGSGTDLTIVSEDVSHVQNSRPAPRGLVAPQKVSIPSTKRATVGASAVTTPVERAPPPISMVRSEIEDINDTIVVPDHKAKSSTVANIEKLQKEREERRAQQVVIVFLVEM</sequence>
<dbReference type="OrthoDB" id="10441714at2759"/>
<keyword evidence="3" id="KW-1185">Reference proteome</keyword>
<accession>A0A3P7IQK9</accession>
<evidence type="ECO:0000313" key="2">
    <source>
        <dbReference type="EMBL" id="VDM72346.1"/>
    </source>
</evidence>
<proteinExistence type="predicted"/>
<dbReference type="EMBL" id="UYYB01024955">
    <property type="protein sequence ID" value="VDM72346.1"/>
    <property type="molecule type" value="Genomic_DNA"/>
</dbReference>
<dbReference type="Proteomes" id="UP000270094">
    <property type="component" value="Unassembled WGS sequence"/>
</dbReference>
<evidence type="ECO:0000313" key="3">
    <source>
        <dbReference type="Proteomes" id="UP000270094"/>
    </source>
</evidence>
<evidence type="ECO:0000256" key="1">
    <source>
        <dbReference type="SAM" id="MobiDB-lite"/>
    </source>
</evidence>
<reference evidence="2 3" key="1">
    <citation type="submission" date="2018-11" db="EMBL/GenBank/DDBJ databases">
        <authorList>
            <consortium name="Pathogen Informatics"/>
        </authorList>
    </citation>
    <scope>NUCLEOTIDE SEQUENCE [LARGE SCALE GENOMIC DNA]</scope>
</reference>
<organism evidence="2 3">
    <name type="scientific">Strongylus vulgaris</name>
    <name type="common">Blood worm</name>
    <dbReference type="NCBI Taxonomy" id="40348"/>
    <lineage>
        <taxon>Eukaryota</taxon>
        <taxon>Metazoa</taxon>
        <taxon>Ecdysozoa</taxon>
        <taxon>Nematoda</taxon>
        <taxon>Chromadorea</taxon>
        <taxon>Rhabditida</taxon>
        <taxon>Rhabditina</taxon>
        <taxon>Rhabditomorpha</taxon>
        <taxon>Strongyloidea</taxon>
        <taxon>Strongylidae</taxon>
        <taxon>Strongylus</taxon>
    </lineage>
</organism>
<gene>
    <name evidence="2" type="ORF">SVUK_LOCUS7344</name>
</gene>
<dbReference type="AlphaFoldDB" id="A0A3P7IQK9"/>
<feature type="region of interest" description="Disordered" evidence="1">
    <location>
        <begin position="53"/>
        <end position="94"/>
    </location>
</feature>
<name>A0A3P7IQK9_STRVU</name>